<dbReference type="GO" id="GO:0005737">
    <property type="term" value="C:cytoplasm"/>
    <property type="evidence" value="ECO:0007669"/>
    <property type="project" value="UniProtKB-SubCell"/>
</dbReference>
<accession>A0A2V3U833</accession>
<dbReference type="GO" id="GO:0000105">
    <property type="term" value="P:L-histidine biosynthetic process"/>
    <property type="evidence" value="ECO:0007669"/>
    <property type="project" value="UniProtKB-UniRule"/>
</dbReference>
<keyword evidence="11" id="KW-0963">Cytoplasm</keyword>
<dbReference type="RefSeq" id="WP_110374935.1">
    <property type="nucleotide sequence ID" value="NZ_CAKNFM010000006.1"/>
</dbReference>
<evidence type="ECO:0000256" key="4">
    <source>
        <dbReference type="ARBA" id="ARBA00012414"/>
    </source>
</evidence>
<keyword evidence="9 11" id="KW-0067">ATP-binding</keyword>
<dbReference type="GO" id="GO:0005524">
    <property type="term" value="F:ATP binding"/>
    <property type="evidence" value="ECO:0007669"/>
    <property type="project" value="UniProtKB-KW"/>
</dbReference>
<gene>
    <name evidence="11" type="primary">hisE</name>
    <name evidence="12" type="ORF">C7450_105218</name>
</gene>
<comment type="similarity">
    <text evidence="3 11">Belongs to the PRA-PH family.</text>
</comment>
<dbReference type="Pfam" id="PF01503">
    <property type="entry name" value="PRA-PH"/>
    <property type="match status" value="1"/>
</dbReference>
<organism evidence="12 13">
    <name type="scientific">Chelatococcus asaccharovorans</name>
    <dbReference type="NCBI Taxonomy" id="28210"/>
    <lineage>
        <taxon>Bacteria</taxon>
        <taxon>Pseudomonadati</taxon>
        <taxon>Pseudomonadota</taxon>
        <taxon>Alphaproteobacteria</taxon>
        <taxon>Hyphomicrobiales</taxon>
        <taxon>Chelatococcaceae</taxon>
        <taxon>Chelatococcus</taxon>
    </lineage>
</organism>
<dbReference type="PANTHER" id="PTHR42945:SF1">
    <property type="entry name" value="HISTIDINE BIOSYNTHESIS BIFUNCTIONAL PROTEIN HIS7"/>
    <property type="match status" value="1"/>
</dbReference>
<reference evidence="12 13" key="1">
    <citation type="submission" date="2018-05" db="EMBL/GenBank/DDBJ databases">
        <title>Genomic Encyclopedia of Type Strains, Phase IV (KMG-IV): sequencing the most valuable type-strain genomes for metagenomic binning, comparative biology and taxonomic classification.</title>
        <authorList>
            <person name="Goeker M."/>
        </authorList>
    </citation>
    <scope>NUCLEOTIDE SEQUENCE [LARGE SCALE GENOMIC DNA]</scope>
    <source>
        <strain evidence="12 13">DSM 6462</strain>
    </source>
</reference>
<evidence type="ECO:0000256" key="6">
    <source>
        <dbReference type="ARBA" id="ARBA00022605"/>
    </source>
</evidence>
<evidence type="ECO:0000256" key="3">
    <source>
        <dbReference type="ARBA" id="ARBA00009392"/>
    </source>
</evidence>
<dbReference type="OrthoDB" id="9814738at2"/>
<proteinExistence type="inferred from homology"/>
<dbReference type="EMBL" id="QJJK01000005">
    <property type="protein sequence ID" value="PXW58870.1"/>
    <property type="molecule type" value="Genomic_DNA"/>
</dbReference>
<dbReference type="GO" id="GO:0004636">
    <property type="term" value="F:phosphoribosyl-ATP diphosphatase activity"/>
    <property type="evidence" value="ECO:0007669"/>
    <property type="project" value="UniProtKB-UniRule"/>
</dbReference>
<dbReference type="CDD" id="cd11534">
    <property type="entry name" value="NTP-PPase_HisIE_like"/>
    <property type="match status" value="1"/>
</dbReference>
<keyword evidence="13" id="KW-1185">Reference proteome</keyword>
<comment type="subcellular location">
    <subcellularLocation>
        <location evidence="11">Cytoplasm</location>
    </subcellularLocation>
</comment>
<comment type="pathway">
    <text evidence="2 11">Amino-acid biosynthesis; L-histidine biosynthesis; L-histidine from 5-phospho-alpha-D-ribose 1-diphosphate: step 2/9.</text>
</comment>
<evidence type="ECO:0000256" key="1">
    <source>
        <dbReference type="ARBA" id="ARBA00001460"/>
    </source>
</evidence>
<dbReference type="HAMAP" id="MF_01020">
    <property type="entry name" value="HisE"/>
    <property type="match status" value="1"/>
</dbReference>
<dbReference type="NCBIfam" id="NF001611">
    <property type="entry name" value="PRK00400.1-3"/>
    <property type="match status" value="1"/>
</dbReference>
<dbReference type="AlphaFoldDB" id="A0A2V3U833"/>
<evidence type="ECO:0000313" key="12">
    <source>
        <dbReference type="EMBL" id="PXW58870.1"/>
    </source>
</evidence>
<dbReference type="FunFam" id="1.10.287.1080:FF:000002">
    <property type="entry name" value="Histidine biosynthesis bifunctional protein HisIE"/>
    <property type="match status" value="1"/>
</dbReference>
<dbReference type="Proteomes" id="UP000248021">
    <property type="component" value="Unassembled WGS sequence"/>
</dbReference>
<protein>
    <recommendedName>
        <fullName evidence="5 11">Phosphoribosyl-ATP pyrophosphatase</fullName>
        <shortName evidence="11">PRA-PH</shortName>
        <ecNumber evidence="4 11">3.6.1.31</ecNumber>
    </recommendedName>
</protein>
<evidence type="ECO:0000256" key="2">
    <source>
        <dbReference type="ARBA" id="ARBA00005204"/>
    </source>
</evidence>
<dbReference type="Gene3D" id="1.10.287.1080">
    <property type="entry name" value="MazG-like"/>
    <property type="match status" value="1"/>
</dbReference>
<keyword evidence="7 11" id="KW-0547">Nucleotide-binding</keyword>
<dbReference type="PANTHER" id="PTHR42945">
    <property type="entry name" value="HISTIDINE BIOSYNTHESIS BIFUNCTIONAL PROTEIN"/>
    <property type="match status" value="1"/>
</dbReference>
<sequence length="120" mass="12680">MTDARTSAATADVPTAAFTLADLADIVATRAKAAPDQSYTAKLMAKRPEAPAKKLGEEAVEVVIAAMAGDRQALTYEAADLIYHLLVVLEAGDVSIADVLAELQRRTAQSGLAEKAQRQR</sequence>
<dbReference type="NCBIfam" id="NF001613">
    <property type="entry name" value="PRK00400.1-5"/>
    <property type="match status" value="1"/>
</dbReference>
<dbReference type="InterPro" id="IPR021130">
    <property type="entry name" value="PRib-ATP_PPHydrolase-like"/>
</dbReference>
<evidence type="ECO:0000313" key="13">
    <source>
        <dbReference type="Proteomes" id="UP000248021"/>
    </source>
</evidence>
<evidence type="ECO:0000256" key="7">
    <source>
        <dbReference type="ARBA" id="ARBA00022741"/>
    </source>
</evidence>
<dbReference type="EC" id="3.6.1.31" evidence="4 11"/>
<dbReference type="SUPFAM" id="SSF101386">
    <property type="entry name" value="all-alpha NTP pyrophosphatases"/>
    <property type="match status" value="1"/>
</dbReference>
<dbReference type="UniPathway" id="UPA00031">
    <property type="reaction ID" value="UER00007"/>
</dbReference>
<keyword evidence="8 11" id="KW-0378">Hydrolase</keyword>
<keyword evidence="10 11" id="KW-0368">Histidine biosynthesis</keyword>
<name>A0A2V3U833_9HYPH</name>
<evidence type="ECO:0000256" key="8">
    <source>
        <dbReference type="ARBA" id="ARBA00022801"/>
    </source>
</evidence>
<evidence type="ECO:0000256" key="11">
    <source>
        <dbReference type="HAMAP-Rule" id="MF_01020"/>
    </source>
</evidence>
<evidence type="ECO:0000256" key="10">
    <source>
        <dbReference type="ARBA" id="ARBA00023102"/>
    </source>
</evidence>
<dbReference type="InterPro" id="IPR008179">
    <property type="entry name" value="HisE"/>
</dbReference>
<dbReference type="NCBIfam" id="TIGR03188">
    <property type="entry name" value="histidine_hisI"/>
    <property type="match status" value="1"/>
</dbReference>
<keyword evidence="6 11" id="KW-0028">Amino-acid biosynthesis</keyword>
<evidence type="ECO:0000256" key="9">
    <source>
        <dbReference type="ARBA" id="ARBA00022840"/>
    </source>
</evidence>
<evidence type="ECO:0000256" key="5">
    <source>
        <dbReference type="ARBA" id="ARBA00013336"/>
    </source>
</evidence>
<comment type="catalytic activity">
    <reaction evidence="1 11">
        <text>1-(5-phospho-beta-D-ribosyl)-ATP + H2O = 1-(5-phospho-beta-D-ribosyl)-5'-AMP + diphosphate + H(+)</text>
        <dbReference type="Rhea" id="RHEA:22828"/>
        <dbReference type="ChEBI" id="CHEBI:15377"/>
        <dbReference type="ChEBI" id="CHEBI:15378"/>
        <dbReference type="ChEBI" id="CHEBI:33019"/>
        <dbReference type="ChEBI" id="CHEBI:59457"/>
        <dbReference type="ChEBI" id="CHEBI:73183"/>
        <dbReference type="EC" id="3.6.1.31"/>
    </reaction>
</comment>
<comment type="caution">
    <text evidence="12">The sequence shown here is derived from an EMBL/GenBank/DDBJ whole genome shotgun (WGS) entry which is preliminary data.</text>
</comment>